<dbReference type="STRING" id="109376.A0A0D3DJN2"/>
<dbReference type="InterPro" id="IPR036296">
    <property type="entry name" value="SKP1-like_dim_sf"/>
</dbReference>
<accession>A0A0D3DJN2</accession>
<dbReference type="HOGENOM" id="CLU_2625410_0_0_1"/>
<comment type="pathway">
    <text evidence="1">Protein modification; protein ubiquitination.</text>
</comment>
<evidence type="ECO:0000313" key="2">
    <source>
        <dbReference type="EnsemblPlants" id="Bo8g012820.1"/>
    </source>
</evidence>
<dbReference type="SMR" id="A0A0D3DJN2"/>
<evidence type="ECO:0008006" key="4">
    <source>
        <dbReference type="Google" id="ProtNLM"/>
    </source>
</evidence>
<dbReference type="UniPathway" id="UPA00143"/>
<dbReference type="Gene3D" id="3.30.710.10">
    <property type="entry name" value="Potassium Channel Kv1.1, Chain A"/>
    <property type="match status" value="1"/>
</dbReference>
<dbReference type="AlphaFoldDB" id="A0A0D3DJN2"/>
<dbReference type="SUPFAM" id="SSF81382">
    <property type="entry name" value="Skp1 dimerisation domain-like"/>
    <property type="match status" value="1"/>
</dbReference>
<keyword evidence="3" id="KW-1185">Reference proteome</keyword>
<evidence type="ECO:0000256" key="1">
    <source>
        <dbReference type="ARBA" id="ARBA00004906"/>
    </source>
</evidence>
<dbReference type="InterPro" id="IPR011333">
    <property type="entry name" value="SKP1/BTB/POZ_sf"/>
</dbReference>
<sequence length="78" mass="9045">MILAKVIEYCKKHVVIPDGDGYSLSSMEEELRNWDAEFMKNMYKLTLFGLINMANYLNIKNLFDLSCQTIADMITCKL</sequence>
<evidence type="ECO:0000313" key="3">
    <source>
        <dbReference type="Proteomes" id="UP000032141"/>
    </source>
</evidence>
<proteinExistence type="predicted"/>
<dbReference type="PANTHER" id="PTHR11165">
    <property type="entry name" value="SKP1"/>
    <property type="match status" value="1"/>
</dbReference>
<dbReference type="GO" id="GO:0006511">
    <property type="term" value="P:ubiquitin-dependent protein catabolic process"/>
    <property type="evidence" value="ECO:0007669"/>
    <property type="project" value="InterPro"/>
</dbReference>
<protein>
    <recommendedName>
        <fullName evidence="4">SKP1 component POZ domain-containing protein</fullName>
    </recommendedName>
</protein>
<dbReference type="Proteomes" id="UP000032141">
    <property type="component" value="Chromosome C8"/>
</dbReference>
<organism evidence="2 3">
    <name type="scientific">Brassica oleracea var. oleracea</name>
    <dbReference type="NCBI Taxonomy" id="109376"/>
    <lineage>
        <taxon>Eukaryota</taxon>
        <taxon>Viridiplantae</taxon>
        <taxon>Streptophyta</taxon>
        <taxon>Embryophyta</taxon>
        <taxon>Tracheophyta</taxon>
        <taxon>Spermatophyta</taxon>
        <taxon>Magnoliopsida</taxon>
        <taxon>eudicotyledons</taxon>
        <taxon>Gunneridae</taxon>
        <taxon>Pentapetalae</taxon>
        <taxon>rosids</taxon>
        <taxon>malvids</taxon>
        <taxon>Brassicales</taxon>
        <taxon>Brassicaceae</taxon>
        <taxon>Brassiceae</taxon>
        <taxon>Brassica</taxon>
    </lineage>
</organism>
<dbReference type="OMA" id="ICQAYNI"/>
<dbReference type="EnsemblPlants" id="Bo8g012820.1">
    <property type="protein sequence ID" value="Bo8g012820.1"/>
    <property type="gene ID" value="Bo8g012820"/>
</dbReference>
<dbReference type="InterPro" id="IPR016897">
    <property type="entry name" value="SKP1"/>
</dbReference>
<reference evidence="2" key="2">
    <citation type="submission" date="2015-03" db="UniProtKB">
        <authorList>
            <consortium name="EnsemblPlants"/>
        </authorList>
    </citation>
    <scope>IDENTIFICATION</scope>
</reference>
<dbReference type="Gramene" id="Bo8g012820.1">
    <property type="protein sequence ID" value="Bo8g012820.1"/>
    <property type="gene ID" value="Bo8g012820"/>
</dbReference>
<reference evidence="2 3" key="1">
    <citation type="journal article" date="2014" name="Genome Biol.">
        <title>Transcriptome and methylome profiling reveals relics of genome dominance in the mesopolyploid Brassica oleracea.</title>
        <authorList>
            <person name="Parkin I.A."/>
            <person name="Koh C."/>
            <person name="Tang H."/>
            <person name="Robinson S.J."/>
            <person name="Kagale S."/>
            <person name="Clarke W.E."/>
            <person name="Town C.D."/>
            <person name="Nixon J."/>
            <person name="Krishnakumar V."/>
            <person name="Bidwell S.L."/>
            <person name="Denoeud F."/>
            <person name="Belcram H."/>
            <person name="Links M.G."/>
            <person name="Just J."/>
            <person name="Clarke C."/>
            <person name="Bender T."/>
            <person name="Huebert T."/>
            <person name="Mason A.S."/>
            <person name="Pires J.C."/>
            <person name="Barker G."/>
            <person name="Moore J."/>
            <person name="Walley P.G."/>
            <person name="Manoli S."/>
            <person name="Batley J."/>
            <person name="Edwards D."/>
            <person name="Nelson M.N."/>
            <person name="Wang X."/>
            <person name="Paterson A.H."/>
            <person name="King G."/>
            <person name="Bancroft I."/>
            <person name="Chalhoub B."/>
            <person name="Sharpe A.G."/>
        </authorList>
    </citation>
    <scope>NUCLEOTIDE SEQUENCE</scope>
    <source>
        <strain evidence="2 3">cv. TO1000</strain>
    </source>
</reference>
<dbReference type="GO" id="GO:0016567">
    <property type="term" value="P:protein ubiquitination"/>
    <property type="evidence" value="ECO:0007669"/>
    <property type="project" value="UniProtKB-UniPathway"/>
</dbReference>
<dbReference type="eggNOG" id="KOG1724">
    <property type="taxonomic scope" value="Eukaryota"/>
</dbReference>
<name>A0A0D3DJN2_BRAOL</name>